<keyword evidence="5" id="KW-0175">Coiled coil</keyword>
<dbReference type="GO" id="GO:0005200">
    <property type="term" value="F:structural constituent of cytoskeleton"/>
    <property type="evidence" value="ECO:0007669"/>
    <property type="project" value="InterPro"/>
</dbReference>
<dbReference type="GO" id="GO:0005874">
    <property type="term" value="C:microtubule"/>
    <property type="evidence" value="ECO:0007669"/>
    <property type="project" value="UniProtKB-KW"/>
</dbReference>
<name>A0A813HVG6_POLGL</name>
<protein>
    <submittedName>
        <fullName evidence="8">Uncharacterized protein</fullName>
    </submittedName>
</protein>
<dbReference type="AlphaFoldDB" id="A0A813HVG6"/>
<evidence type="ECO:0000313" key="8">
    <source>
        <dbReference type="EMBL" id="CAE8641329.1"/>
    </source>
</evidence>
<sequence length="116" mass="13032">MAACQDREAAILKRLADPERQTKSKLERDDHLSDRKYAQLKRDAEDSVALCEQGRRRFEEQAQTELATVRDSLAEASKVRSQADDDIVAALDHYTQELQRAIASMSQTQLAAAGRT</sequence>
<dbReference type="PANTHER" id="PTHR40412">
    <property type="entry name" value="SF-ASSEMBLIN"/>
    <property type="match status" value="1"/>
</dbReference>
<evidence type="ECO:0000313" key="7">
    <source>
        <dbReference type="EMBL" id="CAE8614665.1"/>
    </source>
</evidence>
<keyword evidence="3" id="KW-0963">Cytoplasm</keyword>
<reference evidence="8" key="1">
    <citation type="submission" date="2021-02" db="EMBL/GenBank/DDBJ databases">
        <authorList>
            <person name="Dougan E. K."/>
            <person name="Rhodes N."/>
            <person name="Thang M."/>
            <person name="Chan C."/>
        </authorList>
    </citation>
    <scope>NUCLEOTIDE SEQUENCE</scope>
</reference>
<gene>
    <name evidence="7" type="ORF">PGLA1383_LOCUS32386</name>
    <name evidence="8" type="ORF">PGLA1383_LOCUS55999</name>
    <name evidence="9" type="ORF">PGLA2088_LOCUS10417</name>
</gene>
<evidence type="ECO:0000256" key="4">
    <source>
        <dbReference type="ARBA" id="ARBA00022701"/>
    </source>
</evidence>
<dbReference type="PANTHER" id="PTHR40412:SF1">
    <property type="entry name" value="SF-ASSEMBLIN"/>
    <property type="match status" value="1"/>
</dbReference>
<evidence type="ECO:0000313" key="10">
    <source>
        <dbReference type="Proteomes" id="UP000654075"/>
    </source>
</evidence>
<dbReference type="Pfam" id="PF06705">
    <property type="entry name" value="SF-assemblin"/>
    <property type="match status" value="1"/>
</dbReference>
<dbReference type="Proteomes" id="UP000654075">
    <property type="component" value="Unassembled WGS sequence"/>
</dbReference>
<comment type="subcellular location">
    <subcellularLocation>
        <location evidence="1">Cytoplasm</location>
        <location evidence="1">Cytoskeleton</location>
    </subcellularLocation>
</comment>
<evidence type="ECO:0000256" key="1">
    <source>
        <dbReference type="ARBA" id="ARBA00004245"/>
    </source>
</evidence>
<dbReference type="EMBL" id="CAJNNV010032879">
    <property type="protein sequence ID" value="CAE8641329.1"/>
    <property type="molecule type" value="Genomic_DNA"/>
</dbReference>
<accession>A0A813HVG6</accession>
<comment type="similarity">
    <text evidence="2">Belongs to the SF-assemblin family.</text>
</comment>
<evidence type="ECO:0000256" key="2">
    <source>
        <dbReference type="ARBA" id="ARBA00005678"/>
    </source>
</evidence>
<proteinExistence type="inferred from homology"/>
<comment type="caution">
    <text evidence="8">The sequence shown here is derived from an EMBL/GenBank/DDBJ whole genome shotgun (WGS) entry which is preliminary data.</text>
</comment>
<evidence type="ECO:0000256" key="6">
    <source>
        <dbReference type="ARBA" id="ARBA00023212"/>
    </source>
</evidence>
<dbReference type="EMBL" id="CAJNNW010011695">
    <property type="protein sequence ID" value="CAE8653444.1"/>
    <property type="molecule type" value="Genomic_DNA"/>
</dbReference>
<organism evidence="8 10">
    <name type="scientific">Polarella glacialis</name>
    <name type="common">Dinoflagellate</name>
    <dbReference type="NCBI Taxonomy" id="89957"/>
    <lineage>
        <taxon>Eukaryota</taxon>
        <taxon>Sar</taxon>
        <taxon>Alveolata</taxon>
        <taxon>Dinophyceae</taxon>
        <taxon>Suessiales</taxon>
        <taxon>Suessiaceae</taxon>
        <taxon>Polarella</taxon>
    </lineage>
</organism>
<evidence type="ECO:0000256" key="5">
    <source>
        <dbReference type="ARBA" id="ARBA00023054"/>
    </source>
</evidence>
<keyword evidence="10" id="KW-1185">Reference proteome</keyword>
<keyword evidence="6" id="KW-0206">Cytoskeleton</keyword>
<dbReference type="Proteomes" id="UP000626109">
    <property type="component" value="Unassembled WGS sequence"/>
</dbReference>
<dbReference type="InterPro" id="IPR008374">
    <property type="entry name" value="SF_assemblin/giardin_b"/>
</dbReference>
<evidence type="ECO:0000313" key="9">
    <source>
        <dbReference type="EMBL" id="CAE8653444.1"/>
    </source>
</evidence>
<keyword evidence="4" id="KW-0493">Microtubule</keyword>
<dbReference type="EMBL" id="CAJNNV010025466">
    <property type="protein sequence ID" value="CAE8614665.1"/>
    <property type="molecule type" value="Genomic_DNA"/>
</dbReference>
<dbReference type="OrthoDB" id="436841at2759"/>
<evidence type="ECO:0000256" key="3">
    <source>
        <dbReference type="ARBA" id="ARBA00022490"/>
    </source>
</evidence>